<feature type="transmembrane region" description="Helical" evidence="1">
    <location>
        <begin position="12"/>
        <end position="33"/>
    </location>
</feature>
<name>A0ABP6T8L1_9ACTN</name>
<dbReference type="RefSeq" id="WP_345732712.1">
    <property type="nucleotide sequence ID" value="NZ_BAAAYN010000052.1"/>
</dbReference>
<dbReference type="Proteomes" id="UP001501676">
    <property type="component" value="Unassembled WGS sequence"/>
</dbReference>
<feature type="transmembrane region" description="Helical" evidence="1">
    <location>
        <begin position="39"/>
        <end position="60"/>
    </location>
</feature>
<accession>A0ABP6T8L1</accession>
<sequence>MDGVLPRRRWLALMIGWAVLSVVAVAVTVVTWIDGGGPWWIAAIFTAIAAVACINAVKWWRLPHD</sequence>
<keyword evidence="1" id="KW-0472">Membrane</keyword>
<reference evidence="3" key="1">
    <citation type="journal article" date="2019" name="Int. J. Syst. Evol. Microbiol.">
        <title>The Global Catalogue of Microorganisms (GCM) 10K type strain sequencing project: providing services to taxonomists for standard genome sequencing and annotation.</title>
        <authorList>
            <consortium name="The Broad Institute Genomics Platform"/>
            <consortium name="The Broad Institute Genome Sequencing Center for Infectious Disease"/>
            <person name="Wu L."/>
            <person name="Ma J."/>
        </authorList>
    </citation>
    <scope>NUCLEOTIDE SEQUENCE [LARGE SCALE GENOMIC DNA]</scope>
    <source>
        <strain evidence="3">JCM 9458</strain>
    </source>
</reference>
<evidence type="ECO:0000313" key="3">
    <source>
        <dbReference type="Proteomes" id="UP001501676"/>
    </source>
</evidence>
<gene>
    <name evidence="2" type="ORF">GCM10020369_71520</name>
</gene>
<organism evidence="2 3">
    <name type="scientific">Cryptosporangium minutisporangium</name>
    <dbReference type="NCBI Taxonomy" id="113569"/>
    <lineage>
        <taxon>Bacteria</taxon>
        <taxon>Bacillati</taxon>
        <taxon>Actinomycetota</taxon>
        <taxon>Actinomycetes</taxon>
        <taxon>Cryptosporangiales</taxon>
        <taxon>Cryptosporangiaceae</taxon>
        <taxon>Cryptosporangium</taxon>
    </lineage>
</organism>
<protein>
    <submittedName>
        <fullName evidence="2">Uncharacterized protein</fullName>
    </submittedName>
</protein>
<dbReference type="EMBL" id="BAAAYN010000052">
    <property type="protein sequence ID" value="GAA3396089.1"/>
    <property type="molecule type" value="Genomic_DNA"/>
</dbReference>
<keyword evidence="3" id="KW-1185">Reference proteome</keyword>
<comment type="caution">
    <text evidence="2">The sequence shown here is derived from an EMBL/GenBank/DDBJ whole genome shotgun (WGS) entry which is preliminary data.</text>
</comment>
<keyword evidence="1" id="KW-1133">Transmembrane helix</keyword>
<proteinExistence type="predicted"/>
<keyword evidence="1" id="KW-0812">Transmembrane</keyword>
<evidence type="ECO:0000256" key="1">
    <source>
        <dbReference type="SAM" id="Phobius"/>
    </source>
</evidence>
<evidence type="ECO:0000313" key="2">
    <source>
        <dbReference type="EMBL" id="GAA3396089.1"/>
    </source>
</evidence>